<evidence type="ECO:0000256" key="9">
    <source>
        <dbReference type="PIRSR" id="PIRSR000190-2"/>
    </source>
</evidence>
<dbReference type="InterPro" id="IPR012349">
    <property type="entry name" value="Split_barrel_FMN-bd"/>
</dbReference>
<dbReference type="EC" id="1.4.3.5" evidence="7"/>
<keyword evidence="5 7" id="KW-0560">Oxidoreductase</keyword>
<feature type="binding site" evidence="7 8">
    <location>
        <position position="65"/>
    </location>
    <ligand>
        <name>substrate</name>
    </ligand>
</feature>
<dbReference type="InterPro" id="IPR000659">
    <property type="entry name" value="Pyridox_Oxase"/>
</dbReference>
<reference evidence="12 13" key="1">
    <citation type="submission" date="2016-11" db="EMBL/GenBank/DDBJ databases">
        <authorList>
            <person name="Jaros S."/>
            <person name="Januszkiewicz K."/>
            <person name="Wedrychowicz H."/>
        </authorList>
    </citation>
    <scope>NUCLEOTIDE SEQUENCE [LARGE SCALE GENOMIC DNA]</scope>
    <source>
        <strain evidence="12 13">CGMCC 1.10190</strain>
    </source>
</reference>
<dbReference type="OrthoDB" id="9780392at2"/>
<keyword evidence="6 7" id="KW-0664">Pyridoxine biosynthesis</keyword>
<evidence type="ECO:0000256" key="7">
    <source>
        <dbReference type="HAMAP-Rule" id="MF_01629"/>
    </source>
</evidence>
<comment type="subunit">
    <text evidence="2 7">Homodimer.</text>
</comment>
<evidence type="ECO:0000259" key="10">
    <source>
        <dbReference type="Pfam" id="PF01243"/>
    </source>
</evidence>
<keyword evidence="4 7" id="KW-0288">FMN</keyword>
<evidence type="ECO:0000256" key="3">
    <source>
        <dbReference type="ARBA" id="ARBA00022630"/>
    </source>
</evidence>
<sequence length="210" mass="23698">MSVADIRQKYEKFELLEASLAATPLEQFTLWFNEALQAQLPEVNAMTLATTTAAGRPSARIVLLKGFDERGFVFFTNYGSRKGHELAANPYASLLFFWPALERQVRLEGSIEKVSAAESDEYFHSRPLDSRIGAWVSPQSQPITRAELEARTLALTESLGANPARPEHWGGYRLQPDYVEFWQGRPSRLHDRLAFQRDAGGAWSRTRLAP</sequence>
<keyword evidence="13" id="KW-1185">Reference proteome</keyword>
<name>A0A1M5WZF2_9BURK</name>
<evidence type="ECO:0000256" key="2">
    <source>
        <dbReference type="ARBA" id="ARBA00011738"/>
    </source>
</evidence>
<gene>
    <name evidence="7" type="primary">pdxH</name>
    <name evidence="12" type="ORF">SAMN04488135_10651</name>
</gene>
<dbReference type="SUPFAM" id="SSF50475">
    <property type="entry name" value="FMN-binding split barrel"/>
    <property type="match status" value="1"/>
</dbReference>
<feature type="binding site" evidence="7 8">
    <location>
        <position position="126"/>
    </location>
    <ligand>
        <name>substrate</name>
    </ligand>
</feature>
<feature type="binding site" evidence="7 9">
    <location>
        <position position="192"/>
    </location>
    <ligand>
        <name>FMN</name>
        <dbReference type="ChEBI" id="CHEBI:58210"/>
    </ligand>
</feature>
<evidence type="ECO:0000256" key="5">
    <source>
        <dbReference type="ARBA" id="ARBA00023002"/>
    </source>
</evidence>
<dbReference type="GO" id="GO:0004733">
    <property type="term" value="F:pyridoxamine phosphate oxidase activity"/>
    <property type="evidence" value="ECO:0007669"/>
    <property type="project" value="UniProtKB-UniRule"/>
</dbReference>
<feature type="binding site" evidence="8">
    <location>
        <begin position="7"/>
        <end position="10"/>
    </location>
    <ligand>
        <name>substrate</name>
    </ligand>
</feature>
<dbReference type="Pfam" id="PF10590">
    <property type="entry name" value="PNP_phzG_C"/>
    <property type="match status" value="1"/>
</dbReference>
<feature type="binding site" evidence="7 8">
    <location>
        <position position="122"/>
    </location>
    <ligand>
        <name>substrate</name>
    </ligand>
</feature>
<dbReference type="PROSITE" id="PS01064">
    <property type="entry name" value="PYRIDOX_OXIDASE"/>
    <property type="match status" value="1"/>
</dbReference>
<evidence type="ECO:0000313" key="13">
    <source>
        <dbReference type="Proteomes" id="UP000184226"/>
    </source>
</evidence>
<comment type="pathway">
    <text evidence="7">Cofactor metabolism; pyridoxal 5'-phosphate salvage; pyridoxal 5'-phosphate from pyridoxamine 5'-phosphate: step 1/1.</text>
</comment>
<comment type="function">
    <text evidence="7">Catalyzes the oxidation of either pyridoxine 5'-phosphate (PNP) or pyridoxamine 5'-phosphate (PMP) into pyridoxal 5'-phosphate (PLP).</text>
</comment>
<dbReference type="InterPro" id="IPR019740">
    <property type="entry name" value="Pyridox_Oxase_CS"/>
</dbReference>
<dbReference type="EMBL" id="FQXE01000006">
    <property type="protein sequence ID" value="SHH92732.1"/>
    <property type="molecule type" value="Genomic_DNA"/>
</dbReference>
<comment type="cofactor">
    <cofactor evidence="7 9">
        <name>FMN</name>
        <dbReference type="ChEBI" id="CHEBI:58210"/>
    </cofactor>
    <text evidence="7 9">Binds 1 FMN per subunit.</text>
</comment>
<feature type="binding site" evidence="7 9">
    <location>
        <position position="81"/>
    </location>
    <ligand>
        <name>FMN</name>
        <dbReference type="ChEBI" id="CHEBI:58210"/>
    </ligand>
</feature>
<dbReference type="HAMAP" id="MF_01629">
    <property type="entry name" value="PdxH"/>
    <property type="match status" value="1"/>
</dbReference>
<dbReference type="NCBIfam" id="TIGR00558">
    <property type="entry name" value="pdxH"/>
    <property type="match status" value="1"/>
</dbReference>
<evidence type="ECO:0000259" key="11">
    <source>
        <dbReference type="Pfam" id="PF10590"/>
    </source>
</evidence>
<feature type="binding site" evidence="7 8">
    <location>
        <begin position="188"/>
        <end position="190"/>
    </location>
    <ligand>
        <name>substrate</name>
    </ligand>
</feature>
<dbReference type="PIRSF" id="PIRSF000190">
    <property type="entry name" value="Pyd_amn-ph_oxd"/>
    <property type="match status" value="1"/>
</dbReference>
<organism evidence="12 13">
    <name type="scientific">Pollutimonas bauzanensis</name>
    <dbReference type="NCBI Taxonomy" id="658167"/>
    <lineage>
        <taxon>Bacteria</taxon>
        <taxon>Pseudomonadati</taxon>
        <taxon>Pseudomonadota</taxon>
        <taxon>Betaproteobacteria</taxon>
        <taxon>Burkholderiales</taxon>
        <taxon>Alcaligenaceae</taxon>
        <taxon>Pollutimonas</taxon>
    </lineage>
</organism>
<feature type="binding site" evidence="7 8">
    <location>
        <position position="130"/>
    </location>
    <ligand>
        <name>substrate</name>
    </ligand>
</feature>
<feature type="binding site" evidence="7 9">
    <location>
        <begin position="60"/>
        <end position="65"/>
    </location>
    <ligand>
        <name>FMN</name>
        <dbReference type="ChEBI" id="CHEBI:58210"/>
    </ligand>
</feature>
<evidence type="ECO:0000256" key="1">
    <source>
        <dbReference type="ARBA" id="ARBA00007301"/>
    </source>
</evidence>
<dbReference type="AlphaFoldDB" id="A0A1M5WZF2"/>
<evidence type="ECO:0000256" key="6">
    <source>
        <dbReference type="ARBA" id="ARBA00023096"/>
    </source>
</evidence>
<evidence type="ECO:0000256" key="8">
    <source>
        <dbReference type="PIRSR" id="PIRSR000190-1"/>
    </source>
</evidence>
<evidence type="ECO:0000313" key="12">
    <source>
        <dbReference type="EMBL" id="SHH92732.1"/>
    </source>
</evidence>
<feature type="binding site" evidence="7 9">
    <location>
        <position position="182"/>
    </location>
    <ligand>
        <name>FMN</name>
        <dbReference type="ChEBI" id="CHEBI:58210"/>
    </ligand>
</feature>
<dbReference type="NCBIfam" id="NF004231">
    <property type="entry name" value="PRK05679.1"/>
    <property type="match status" value="1"/>
</dbReference>
<dbReference type="STRING" id="658167.SAMN04488135_10651"/>
<dbReference type="Gene3D" id="2.30.110.10">
    <property type="entry name" value="Electron Transport, Fmn-binding Protein, Chain A"/>
    <property type="match status" value="1"/>
</dbReference>
<proteinExistence type="inferred from homology"/>
<dbReference type="Pfam" id="PF01243">
    <property type="entry name" value="PNPOx_N"/>
    <property type="match status" value="1"/>
</dbReference>
<protein>
    <recommendedName>
        <fullName evidence="7">Pyridoxine/pyridoxamine 5'-phosphate oxidase</fullName>
        <ecNumber evidence="7">1.4.3.5</ecNumber>
    </recommendedName>
    <alternativeName>
        <fullName evidence="7">PNP/PMP oxidase</fullName>
        <shortName evidence="7">PNPOx</shortName>
    </alternativeName>
    <alternativeName>
        <fullName evidence="7">Pyridoxal 5'-phosphate synthase</fullName>
    </alternativeName>
</protein>
<keyword evidence="3 7" id="KW-0285">Flavoprotein</keyword>
<comment type="similarity">
    <text evidence="1 7">Belongs to the pyridoxamine 5'-phosphate oxidase family.</text>
</comment>
<dbReference type="UniPathway" id="UPA01068">
    <property type="reaction ID" value="UER00304"/>
</dbReference>
<dbReference type="PANTHER" id="PTHR10851">
    <property type="entry name" value="PYRIDOXINE-5-PHOSPHATE OXIDASE"/>
    <property type="match status" value="1"/>
</dbReference>
<comment type="pathway">
    <text evidence="7">Cofactor metabolism; pyridoxal 5'-phosphate salvage; pyridoxal 5'-phosphate from pyridoxine 5'-phosphate: step 1/1.</text>
</comment>
<feature type="domain" description="Pyridoxamine 5'-phosphate oxidase N-terminal" evidence="10">
    <location>
        <begin position="33"/>
        <end position="145"/>
    </location>
</feature>
<dbReference type="InterPro" id="IPR019576">
    <property type="entry name" value="Pyridoxamine_oxidase_dimer_C"/>
</dbReference>
<evidence type="ECO:0000256" key="4">
    <source>
        <dbReference type="ARBA" id="ARBA00022643"/>
    </source>
</evidence>
<dbReference type="FunFam" id="2.30.110.10:FF:000020">
    <property type="entry name" value="PNPO isoform 11"/>
    <property type="match status" value="1"/>
</dbReference>
<feature type="binding site" evidence="7 9">
    <location>
        <begin position="139"/>
        <end position="140"/>
    </location>
    <ligand>
        <name>FMN</name>
        <dbReference type="ChEBI" id="CHEBI:58210"/>
    </ligand>
</feature>
<feature type="binding site" evidence="7 9">
    <location>
        <begin position="75"/>
        <end position="76"/>
    </location>
    <ligand>
        <name>FMN</name>
        <dbReference type="ChEBI" id="CHEBI:58210"/>
    </ligand>
</feature>
<dbReference type="GO" id="GO:0010181">
    <property type="term" value="F:FMN binding"/>
    <property type="evidence" value="ECO:0007669"/>
    <property type="project" value="UniProtKB-UniRule"/>
</dbReference>
<accession>A0A1M5WZF2</accession>
<dbReference type="Proteomes" id="UP000184226">
    <property type="component" value="Unassembled WGS sequence"/>
</dbReference>
<feature type="domain" description="Pyridoxine 5'-phosphate oxidase dimerisation C-terminal" evidence="11">
    <location>
        <begin position="169"/>
        <end position="210"/>
    </location>
</feature>
<dbReference type="InterPro" id="IPR011576">
    <property type="entry name" value="Pyridox_Oxase_N"/>
</dbReference>
<dbReference type="RefSeq" id="WP_073103496.1">
    <property type="nucleotide sequence ID" value="NZ_FQXE01000006.1"/>
</dbReference>
<dbReference type="PANTHER" id="PTHR10851:SF0">
    <property type="entry name" value="PYRIDOXINE-5'-PHOSPHATE OXIDASE"/>
    <property type="match status" value="1"/>
</dbReference>
<comment type="catalytic activity">
    <reaction evidence="7">
        <text>pyridoxine 5'-phosphate + O2 = pyridoxal 5'-phosphate + H2O2</text>
        <dbReference type="Rhea" id="RHEA:15149"/>
        <dbReference type="ChEBI" id="CHEBI:15379"/>
        <dbReference type="ChEBI" id="CHEBI:16240"/>
        <dbReference type="ChEBI" id="CHEBI:58589"/>
        <dbReference type="ChEBI" id="CHEBI:597326"/>
        <dbReference type="EC" id="1.4.3.5"/>
    </reaction>
</comment>
<feature type="binding site" evidence="7 9">
    <location>
        <position position="82"/>
    </location>
    <ligand>
        <name>FMN</name>
        <dbReference type="ChEBI" id="CHEBI:58210"/>
    </ligand>
</feature>
<feature type="binding site" evidence="7 9">
    <location>
        <position position="104"/>
    </location>
    <ligand>
        <name>FMN</name>
        <dbReference type="ChEBI" id="CHEBI:58210"/>
    </ligand>
</feature>
<dbReference type="GO" id="GO:0008615">
    <property type="term" value="P:pyridoxine biosynthetic process"/>
    <property type="evidence" value="ECO:0007669"/>
    <property type="project" value="UniProtKB-UniRule"/>
</dbReference>
<comment type="catalytic activity">
    <reaction evidence="7">
        <text>pyridoxamine 5'-phosphate + O2 + H2O = pyridoxal 5'-phosphate + H2O2 + NH4(+)</text>
        <dbReference type="Rhea" id="RHEA:15817"/>
        <dbReference type="ChEBI" id="CHEBI:15377"/>
        <dbReference type="ChEBI" id="CHEBI:15379"/>
        <dbReference type="ChEBI" id="CHEBI:16240"/>
        <dbReference type="ChEBI" id="CHEBI:28938"/>
        <dbReference type="ChEBI" id="CHEBI:58451"/>
        <dbReference type="ChEBI" id="CHEBI:597326"/>
        <dbReference type="EC" id="1.4.3.5"/>
    </reaction>
</comment>